<feature type="transmembrane region" description="Helical" evidence="1">
    <location>
        <begin position="598"/>
        <end position="618"/>
    </location>
</feature>
<protein>
    <submittedName>
        <fullName evidence="3">MMPL family transporter</fullName>
    </submittedName>
</protein>
<dbReference type="InterPro" id="IPR050545">
    <property type="entry name" value="Mycobact_MmpL"/>
</dbReference>
<organism evidence="3 4">
    <name type="scientific">Hirschia litorea</name>
    <dbReference type="NCBI Taxonomy" id="1199156"/>
    <lineage>
        <taxon>Bacteria</taxon>
        <taxon>Pseudomonadati</taxon>
        <taxon>Pseudomonadota</taxon>
        <taxon>Alphaproteobacteria</taxon>
        <taxon>Hyphomonadales</taxon>
        <taxon>Hyphomonadaceae</taxon>
        <taxon>Hirschia</taxon>
    </lineage>
</organism>
<reference evidence="4" key="1">
    <citation type="journal article" date="2019" name="Int. J. Syst. Evol. Microbiol.">
        <title>The Global Catalogue of Microorganisms (GCM) 10K type strain sequencing project: providing services to taxonomists for standard genome sequencing and annotation.</title>
        <authorList>
            <consortium name="The Broad Institute Genomics Platform"/>
            <consortium name="The Broad Institute Genome Sequencing Center for Infectious Disease"/>
            <person name="Wu L."/>
            <person name="Ma J."/>
        </authorList>
    </citation>
    <scope>NUCLEOTIDE SEQUENCE [LARGE SCALE GENOMIC DNA]</scope>
    <source>
        <strain evidence="4">CCUG 51308</strain>
    </source>
</reference>
<name>A0ABW2IIF2_9PROT</name>
<feature type="transmembrane region" description="Helical" evidence="1">
    <location>
        <begin position="234"/>
        <end position="253"/>
    </location>
</feature>
<proteinExistence type="predicted"/>
<keyword evidence="4" id="KW-1185">Reference proteome</keyword>
<gene>
    <name evidence="3" type="ORF">ACFQS8_04445</name>
</gene>
<keyword evidence="1" id="KW-1133">Transmembrane helix</keyword>
<dbReference type="Proteomes" id="UP001596492">
    <property type="component" value="Unassembled WGS sequence"/>
</dbReference>
<keyword evidence="1" id="KW-0812">Transmembrane</keyword>
<feature type="transmembrane region" description="Helical" evidence="1">
    <location>
        <begin position="707"/>
        <end position="731"/>
    </location>
</feature>
<feature type="transmembrane region" description="Helical" evidence="1">
    <location>
        <begin position="325"/>
        <end position="348"/>
    </location>
</feature>
<feature type="transmembrane region" description="Helical" evidence="1">
    <location>
        <begin position="650"/>
        <end position="671"/>
    </location>
</feature>
<keyword evidence="2" id="KW-0732">Signal</keyword>
<feature type="transmembrane region" description="Helical" evidence="1">
    <location>
        <begin position="407"/>
        <end position="425"/>
    </location>
</feature>
<dbReference type="PANTHER" id="PTHR33406">
    <property type="entry name" value="MEMBRANE PROTEIN MJ1562-RELATED"/>
    <property type="match status" value="1"/>
</dbReference>
<dbReference type="Gene3D" id="1.20.1640.10">
    <property type="entry name" value="Multidrug efflux transporter AcrB transmembrane domain"/>
    <property type="match status" value="2"/>
</dbReference>
<dbReference type="EMBL" id="JBHTBR010000002">
    <property type="protein sequence ID" value="MFC7290853.1"/>
    <property type="molecule type" value="Genomic_DNA"/>
</dbReference>
<sequence length="740" mass="79769">MKNKWGACACVVWLVLSLAIVVARASNGLPIDTNIKSILPNQTLASSVKAAMDRSGEVASNRVVFLVTDTTQSGLNVQAMASLKQKLMQGNLFADDMADMDGLGRWVFANREEILCEPAANLSDEIAQNIRKQALAKVYGVGAPITGDLLRADPFLLTLRLSECLSQGAALIPKNQSLLSGKLTRPAFALDTQAQVIERIGTWEEEWAPKGVELARTGAVFHAAHGANSAKTEMSFIGGIGIVGVVALFWFVFGRVTNVLAVASLIAFSCLSGFAATLLIFQDIHMLVLVFAAMLVGVVADYAVHAMATGVNDNWPEEKFRRGHLWRPMTVSMLTTAAGFAGLVFLGVPMFRQLAVFAIIGIFTAWALVLFVFLPLDRVPKNGREVLSFRWMRVLSFASKALPVSRTAAYVALGLGVITIGGFIFSRSLDDVREFQPRNKELIAQEVQLSQIVGSMSSQVFLVSEGVNLEEAKRREEAAIKVLGPDVTTFSLTRFDPSLEVRRSNRAALEDMLFSPYGRVHAAQLGVATLPPASNEVVDAAKPAWFEDLHVVDNGKHFLIARVSAPQNIVLSDTSIEGVTLVDMAGQYSQAFASYRVLAAWSLVAAVGVALLFVGIIYRNIRALSIVLTPAAAMLCGIYLPTLLGQPITFFSMAGAMVLFGVGVDYSAFMWESGRNRETWSKASVLVGGITTLLSMGLLALSETLPVRSFGITVALGVICALVFSTLPYYLASKDVSDAK</sequence>
<feature type="transmembrane region" description="Helical" evidence="1">
    <location>
        <begin position="260"/>
        <end position="280"/>
    </location>
</feature>
<keyword evidence="1" id="KW-0472">Membrane</keyword>
<comment type="caution">
    <text evidence="3">The sequence shown here is derived from an EMBL/GenBank/DDBJ whole genome shotgun (WGS) entry which is preliminary data.</text>
</comment>
<dbReference type="RefSeq" id="WP_382166057.1">
    <property type="nucleotide sequence ID" value="NZ_JBHTBR010000002.1"/>
</dbReference>
<dbReference type="SUPFAM" id="SSF82866">
    <property type="entry name" value="Multidrug efflux transporter AcrB transmembrane domain"/>
    <property type="match status" value="2"/>
</dbReference>
<accession>A0ABW2IIF2</accession>
<evidence type="ECO:0000256" key="2">
    <source>
        <dbReference type="SAM" id="SignalP"/>
    </source>
</evidence>
<feature type="signal peptide" evidence="2">
    <location>
        <begin position="1"/>
        <end position="25"/>
    </location>
</feature>
<dbReference type="PANTHER" id="PTHR33406:SF13">
    <property type="entry name" value="MEMBRANE PROTEIN YDFJ"/>
    <property type="match status" value="1"/>
</dbReference>
<evidence type="ECO:0000313" key="4">
    <source>
        <dbReference type="Proteomes" id="UP001596492"/>
    </source>
</evidence>
<evidence type="ECO:0000256" key="1">
    <source>
        <dbReference type="SAM" id="Phobius"/>
    </source>
</evidence>
<feature type="chain" id="PRO_5045654021" evidence="2">
    <location>
        <begin position="26"/>
        <end position="740"/>
    </location>
</feature>
<evidence type="ECO:0000313" key="3">
    <source>
        <dbReference type="EMBL" id="MFC7290853.1"/>
    </source>
</evidence>
<feature type="transmembrane region" description="Helical" evidence="1">
    <location>
        <begin position="354"/>
        <end position="374"/>
    </location>
</feature>
<feature type="transmembrane region" description="Helical" evidence="1">
    <location>
        <begin position="286"/>
        <end position="304"/>
    </location>
</feature>
<feature type="transmembrane region" description="Helical" evidence="1">
    <location>
        <begin position="683"/>
        <end position="701"/>
    </location>
</feature>